<dbReference type="InterPro" id="IPR043472">
    <property type="entry name" value="Macro_dom-like"/>
</dbReference>
<dbReference type="Gene3D" id="3.40.220.10">
    <property type="entry name" value="Leucine Aminopeptidase, subunit E, domain 1"/>
    <property type="match status" value="1"/>
</dbReference>
<sequence>MGDRQKAAAGLREFCRRLATLHREAGGPSVDSLSRNPQVPLKRSQIYAVLRGEVSEVPSWEFVSALVSACREFAGLKGRALSLSTSPGLWRSEYTRLEAEDARRRRQPSPDSPVVRATSIITGQRVYRYRLKDRADVPRSIAVVAGDIREVDFADVWVNSENTDLEMARVQEFSVSAIIRYGGAVRDGSGRVVRDVVADELGRYRQGSGPVAPATAVRTGPGELLASNNVRHIIHVAAVHGEPGAGFVPVMDIGRCVHAALRLLGSIQETDPDATSILFPILGAGTGGGTAHDLVPALTAAAGKHLTAGSGRLTVYVLAYTETELAACLQALESDRRLVADHRAGVVGTADSRAPR</sequence>
<dbReference type="Proteomes" id="UP001235712">
    <property type="component" value="Unassembled WGS sequence"/>
</dbReference>
<evidence type="ECO:0000313" key="2">
    <source>
        <dbReference type="EMBL" id="MDP9829553.1"/>
    </source>
</evidence>
<keyword evidence="3" id="KW-1185">Reference proteome</keyword>
<name>A0ABT9PA32_9ACTN</name>
<gene>
    <name evidence="2" type="ORF">J2S57_005302</name>
</gene>
<comment type="caution">
    <text evidence="2">The sequence shown here is derived from an EMBL/GenBank/DDBJ whole genome shotgun (WGS) entry which is preliminary data.</text>
</comment>
<dbReference type="PROSITE" id="PS51154">
    <property type="entry name" value="MACRO"/>
    <property type="match status" value="1"/>
</dbReference>
<dbReference type="EMBL" id="JAUSQZ010000001">
    <property type="protein sequence ID" value="MDP9829553.1"/>
    <property type="molecule type" value="Genomic_DNA"/>
</dbReference>
<evidence type="ECO:0000259" key="1">
    <source>
        <dbReference type="PROSITE" id="PS51154"/>
    </source>
</evidence>
<organism evidence="2 3">
    <name type="scientific">Kineosporia succinea</name>
    <dbReference type="NCBI Taxonomy" id="84632"/>
    <lineage>
        <taxon>Bacteria</taxon>
        <taxon>Bacillati</taxon>
        <taxon>Actinomycetota</taxon>
        <taxon>Actinomycetes</taxon>
        <taxon>Kineosporiales</taxon>
        <taxon>Kineosporiaceae</taxon>
        <taxon>Kineosporia</taxon>
    </lineage>
</organism>
<evidence type="ECO:0000313" key="3">
    <source>
        <dbReference type="Proteomes" id="UP001235712"/>
    </source>
</evidence>
<feature type="domain" description="Macro" evidence="1">
    <location>
        <begin position="128"/>
        <end position="336"/>
    </location>
</feature>
<accession>A0ABT9PA32</accession>
<protein>
    <submittedName>
        <fullName evidence="2">O-acetyl-ADP-ribose deacetylase (Regulator of RNase III)</fullName>
    </submittedName>
</protein>
<dbReference type="SUPFAM" id="SSF52949">
    <property type="entry name" value="Macro domain-like"/>
    <property type="match status" value="1"/>
</dbReference>
<reference evidence="2 3" key="1">
    <citation type="submission" date="2023-07" db="EMBL/GenBank/DDBJ databases">
        <title>Sequencing the genomes of 1000 actinobacteria strains.</title>
        <authorList>
            <person name="Klenk H.-P."/>
        </authorList>
    </citation>
    <scope>NUCLEOTIDE SEQUENCE [LARGE SCALE GENOMIC DNA]</scope>
    <source>
        <strain evidence="2 3">DSM 44388</strain>
    </source>
</reference>
<dbReference type="InterPro" id="IPR002589">
    <property type="entry name" value="Macro_dom"/>
</dbReference>
<dbReference type="RefSeq" id="WP_307247836.1">
    <property type="nucleotide sequence ID" value="NZ_JAUSQZ010000001.1"/>
</dbReference>
<proteinExistence type="predicted"/>